<dbReference type="InterPro" id="IPR003382">
    <property type="entry name" value="Flavoprotein"/>
</dbReference>
<dbReference type="InterPro" id="IPR036551">
    <property type="entry name" value="Flavin_trans-like"/>
</dbReference>
<dbReference type="Proteomes" id="UP000326924">
    <property type="component" value="Unassembled WGS sequence"/>
</dbReference>
<evidence type="ECO:0000313" key="4">
    <source>
        <dbReference type="EMBL" id="KAA8900642.1"/>
    </source>
</evidence>
<keyword evidence="5" id="KW-1185">Reference proteome</keyword>
<gene>
    <name evidence="4" type="ORF">FN846DRAFT_958359</name>
</gene>
<dbReference type="GO" id="GO:0004633">
    <property type="term" value="F:phosphopantothenoylcysteine decarboxylase activity"/>
    <property type="evidence" value="ECO:0007669"/>
    <property type="project" value="TreeGrafter"/>
</dbReference>
<dbReference type="GO" id="GO:0015937">
    <property type="term" value="P:coenzyme A biosynthetic process"/>
    <property type="evidence" value="ECO:0007669"/>
    <property type="project" value="UniProtKB-KW"/>
</dbReference>
<dbReference type="EMBL" id="VXIS01000151">
    <property type="protein sequence ID" value="KAA8900642.1"/>
    <property type="molecule type" value="Genomic_DNA"/>
</dbReference>
<dbReference type="Gene3D" id="3.40.50.1950">
    <property type="entry name" value="Flavin prenyltransferase-like"/>
    <property type="match status" value="1"/>
</dbReference>
<reference evidence="4 5" key="1">
    <citation type="submission" date="2019-09" db="EMBL/GenBank/DDBJ databases">
        <title>Draft genome of the ectomycorrhizal ascomycete Sphaerosporella brunnea.</title>
        <authorList>
            <consortium name="DOE Joint Genome Institute"/>
            <person name="Benucci G.M."/>
            <person name="Marozzi G."/>
            <person name="Antonielli L."/>
            <person name="Sanchez S."/>
            <person name="Marco P."/>
            <person name="Wang X."/>
            <person name="Falini L.B."/>
            <person name="Barry K."/>
            <person name="Haridas S."/>
            <person name="Lipzen A."/>
            <person name="Labutti K."/>
            <person name="Grigoriev I.V."/>
            <person name="Murat C."/>
            <person name="Martin F."/>
            <person name="Albertini E."/>
            <person name="Donnini D."/>
            <person name="Bonito G."/>
        </authorList>
    </citation>
    <scope>NUCLEOTIDE SEQUENCE [LARGE SCALE GENOMIC DNA]</scope>
    <source>
        <strain evidence="4 5">Sb_GMNB300</strain>
    </source>
</reference>
<keyword evidence="1" id="KW-0173">Coenzyme A biosynthesis</keyword>
<dbReference type="AlphaFoldDB" id="A0A5J5ERN4"/>
<protein>
    <submittedName>
        <fullName evidence="4">Flavo protein</fullName>
    </submittedName>
</protein>
<name>A0A5J5ERN4_9PEZI</name>
<evidence type="ECO:0000259" key="3">
    <source>
        <dbReference type="Pfam" id="PF02441"/>
    </source>
</evidence>
<dbReference type="Pfam" id="PF02441">
    <property type="entry name" value="Flavoprotein"/>
    <property type="match status" value="1"/>
</dbReference>
<dbReference type="PANTHER" id="PTHR14359:SF6">
    <property type="entry name" value="PHOSPHOPANTOTHENOYLCYSTEINE DECARBOXYLASE"/>
    <property type="match status" value="1"/>
</dbReference>
<evidence type="ECO:0000313" key="5">
    <source>
        <dbReference type="Proteomes" id="UP000326924"/>
    </source>
</evidence>
<proteinExistence type="inferred from homology"/>
<comment type="similarity">
    <text evidence="2">Belongs to the HFCD (homooligomeric flavin containing Cys decarboxylase) superfamily.</text>
</comment>
<dbReference type="GO" id="GO:0071513">
    <property type="term" value="C:phosphopantothenoylcysteine decarboxylase complex"/>
    <property type="evidence" value="ECO:0007669"/>
    <property type="project" value="TreeGrafter"/>
</dbReference>
<dbReference type="InParanoid" id="A0A5J5ERN4"/>
<evidence type="ECO:0000256" key="1">
    <source>
        <dbReference type="ARBA" id="ARBA00022993"/>
    </source>
</evidence>
<dbReference type="OrthoDB" id="1532798at2759"/>
<dbReference type="GO" id="GO:0010181">
    <property type="term" value="F:FMN binding"/>
    <property type="evidence" value="ECO:0007669"/>
    <property type="project" value="TreeGrafter"/>
</dbReference>
<organism evidence="4 5">
    <name type="scientific">Sphaerosporella brunnea</name>
    <dbReference type="NCBI Taxonomy" id="1250544"/>
    <lineage>
        <taxon>Eukaryota</taxon>
        <taxon>Fungi</taxon>
        <taxon>Dikarya</taxon>
        <taxon>Ascomycota</taxon>
        <taxon>Pezizomycotina</taxon>
        <taxon>Pezizomycetes</taxon>
        <taxon>Pezizales</taxon>
        <taxon>Pyronemataceae</taxon>
        <taxon>Sphaerosporella</taxon>
    </lineage>
</organism>
<dbReference type="SUPFAM" id="SSF52507">
    <property type="entry name" value="Homo-oligomeric flavin-containing Cys decarboxylases, HFCD"/>
    <property type="match status" value="1"/>
</dbReference>
<evidence type="ECO:0000256" key="2">
    <source>
        <dbReference type="ARBA" id="ARBA00038350"/>
    </source>
</evidence>
<dbReference type="PANTHER" id="PTHR14359">
    <property type="entry name" value="HOMO-OLIGOMERIC FLAVIN CONTAINING CYS DECARBOXYLASE FAMILY"/>
    <property type="match status" value="1"/>
</dbReference>
<accession>A0A5J5ERN4</accession>
<comment type="caution">
    <text evidence="4">The sequence shown here is derived from an EMBL/GenBank/DDBJ whole genome shotgun (WGS) entry which is preliminary data.</text>
</comment>
<feature type="domain" description="Flavoprotein" evidence="3">
    <location>
        <begin position="16"/>
        <end position="217"/>
    </location>
</feature>
<sequence>MSTLNDTYPHNPSHPNLLLFATGSVATIKLPQLVITLLQHPLNIKVILSPTATRFLSPSDLSSISSFVKVYTNDDEWAQPWSRGDPVLHIELRKWADMLLIAPLSANSLAGMAGGFCFGLGLSVVRAWDTTAAVGDRGAMGAAKVVVANRVRKMILVAPAMNTQMYLHPVTEEHLAKLGRWGWVKVLKPVEKMLACGDLGVGGMMEVPDIVDNVLEVLGIRAMGTHH</sequence>